<evidence type="ECO:0000313" key="1">
    <source>
        <dbReference type="EMBL" id="KAE9038039.1"/>
    </source>
</evidence>
<proteinExistence type="predicted"/>
<comment type="caution">
    <text evidence="2">The sequence shown here is derived from an EMBL/GenBank/DDBJ whole genome shotgun (WGS) entry which is preliminary data.</text>
</comment>
<organism evidence="2 3">
    <name type="scientific">Phytophthora rubi</name>
    <dbReference type="NCBI Taxonomy" id="129364"/>
    <lineage>
        <taxon>Eukaryota</taxon>
        <taxon>Sar</taxon>
        <taxon>Stramenopiles</taxon>
        <taxon>Oomycota</taxon>
        <taxon>Peronosporomycetes</taxon>
        <taxon>Peronosporales</taxon>
        <taxon>Peronosporaceae</taxon>
        <taxon>Phytophthora</taxon>
    </lineage>
</organism>
<accession>A0A6A3NK60</accession>
<evidence type="ECO:0000313" key="3">
    <source>
        <dbReference type="Proteomes" id="UP000429607"/>
    </source>
</evidence>
<reference evidence="3 4" key="1">
    <citation type="submission" date="2018-09" db="EMBL/GenBank/DDBJ databases">
        <title>Genomic investigation of the strawberry pathogen Phytophthora fragariae indicates pathogenicity is determined by transcriptional variation in three key races.</title>
        <authorList>
            <person name="Adams T.M."/>
            <person name="Armitage A.D."/>
            <person name="Sobczyk M.K."/>
            <person name="Bates H.J."/>
            <person name="Dunwell J.M."/>
            <person name="Nellist C.F."/>
            <person name="Harrison R.J."/>
        </authorList>
    </citation>
    <scope>NUCLEOTIDE SEQUENCE [LARGE SCALE GENOMIC DNA]</scope>
    <source>
        <strain evidence="2 3">SCRP249</strain>
        <strain evidence="1 4">SCRP324</strain>
    </source>
</reference>
<dbReference type="AlphaFoldDB" id="A0A6A3NK60"/>
<protein>
    <submittedName>
        <fullName evidence="2">Uncharacterized protein</fullName>
    </submittedName>
</protein>
<evidence type="ECO:0000313" key="4">
    <source>
        <dbReference type="Proteomes" id="UP000435112"/>
    </source>
</evidence>
<dbReference type="Proteomes" id="UP000429607">
    <property type="component" value="Unassembled WGS sequence"/>
</dbReference>
<dbReference type="EMBL" id="QXFU01000278">
    <property type="protein sequence ID" value="KAE9038039.1"/>
    <property type="molecule type" value="Genomic_DNA"/>
</dbReference>
<gene>
    <name evidence="2" type="ORF">PR001_g6647</name>
    <name evidence="1" type="ORF">PR002_g6230</name>
</gene>
<name>A0A6A3NK60_9STRA</name>
<dbReference type="Proteomes" id="UP000435112">
    <property type="component" value="Unassembled WGS sequence"/>
</dbReference>
<dbReference type="EMBL" id="QXFV01000315">
    <property type="protein sequence ID" value="KAE9041382.1"/>
    <property type="molecule type" value="Genomic_DNA"/>
</dbReference>
<sequence length="57" mass="5808">MSLISCTSSISSGTIATLLGCFDPSVAAPSIDADTSFCFSGLNRFDQPVGSVRCGSE</sequence>
<evidence type="ECO:0000313" key="2">
    <source>
        <dbReference type="EMBL" id="KAE9041382.1"/>
    </source>
</evidence>